<feature type="compositionally biased region" description="Low complexity" evidence="1">
    <location>
        <begin position="66"/>
        <end position="91"/>
    </location>
</feature>
<reference evidence="3" key="1">
    <citation type="submission" date="2013-09" db="EMBL/GenBank/DDBJ databases">
        <title>The Genome Sequence of Anopheles maculatus species B.</title>
        <authorList>
            <consortium name="The Broad Institute Genomics Platform"/>
            <person name="Neafsey D.E."/>
            <person name="Besansky N."/>
            <person name="Howell P."/>
            <person name="Walton C."/>
            <person name="Young S.K."/>
            <person name="Zeng Q."/>
            <person name="Gargeya S."/>
            <person name="Fitzgerald M."/>
            <person name="Haas B."/>
            <person name="Abouelleil A."/>
            <person name="Allen A.W."/>
            <person name="Alvarado L."/>
            <person name="Arachchi H.M."/>
            <person name="Berlin A.M."/>
            <person name="Chapman S.B."/>
            <person name="Gainer-Dewar J."/>
            <person name="Goldberg J."/>
            <person name="Griggs A."/>
            <person name="Gujja S."/>
            <person name="Hansen M."/>
            <person name="Howarth C."/>
            <person name="Imamovic A."/>
            <person name="Ireland A."/>
            <person name="Larimer J."/>
            <person name="McCowan C."/>
            <person name="Murphy C."/>
            <person name="Pearson M."/>
            <person name="Poon T.W."/>
            <person name="Priest M."/>
            <person name="Roberts A."/>
            <person name="Saif S."/>
            <person name="Shea T."/>
            <person name="Sisk P."/>
            <person name="Sykes S."/>
            <person name="Wortman J."/>
            <person name="Nusbaum C."/>
            <person name="Birren B."/>
        </authorList>
    </citation>
    <scope>NUCLEOTIDE SEQUENCE [LARGE SCALE GENOMIC DNA]</scope>
    <source>
        <strain evidence="3">maculatus3</strain>
    </source>
</reference>
<organism evidence="2 3">
    <name type="scientific">Anopheles maculatus</name>
    <dbReference type="NCBI Taxonomy" id="74869"/>
    <lineage>
        <taxon>Eukaryota</taxon>
        <taxon>Metazoa</taxon>
        <taxon>Ecdysozoa</taxon>
        <taxon>Arthropoda</taxon>
        <taxon>Hexapoda</taxon>
        <taxon>Insecta</taxon>
        <taxon>Pterygota</taxon>
        <taxon>Neoptera</taxon>
        <taxon>Endopterygota</taxon>
        <taxon>Diptera</taxon>
        <taxon>Nematocera</taxon>
        <taxon>Culicoidea</taxon>
        <taxon>Culicidae</taxon>
        <taxon>Anophelinae</taxon>
        <taxon>Anopheles</taxon>
        <taxon>Anopheles maculatus group</taxon>
    </lineage>
</organism>
<sequence length="176" mass="18684">MVKAPLLSTASQQHQQKPQCPKEIIHQPSTVALSCSASSSSSSTQVLIQAQPPHHQHHHHHHLLPAHHVQLQQQQQQQQQSQQQPQQQPLFSFPPPLTAAATAAHATAYYPIGTVKKHRRVQIQMATEPPIGVGTAGGIVVTKTATSAAIAVVAPTARNAVAMATGSLNSCITTGT</sequence>
<evidence type="ECO:0000256" key="1">
    <source>
        <dbReference type="SAM" id="MobiDB-lite"/>
    </source>
</evidence>
<dbReference type="PROSITE" id="PS51257">
    <property type="entry name" value="PROKAR_LIPOPROTEIN"/>
    <property type="match status" value="1"/>
</dbReference>
<proteinExistence type="predicted"/>
<dbReference type="VEuPathDB" id="VectorBase:AMAM015951"/>
<dbReference type="EnsemblMetazoa" id="AMAM015951-RA">
    <property type="protein sequence ID" value="AMAM015951-PA"/>
    <property type="gene ID" value="AMAM015951"/>
</dbReference>
<reference evidence="2" key="2">
    <citation type="submission" date="2020-05" db="UniProtKB">
        <authorList>
            <consortium name="EnsemblMetazoa"/>
        </authorList>
    </citation>
    <scope>IDENTIFICATION</scope>
    <source>
        <strain evidence="2">maculatus3</strain>
    </source>
</reference>
<evidence type="ECO:0000313" key="3">
    <source>
        <dbReference type="Proteomes" id="UP000075901"/>
    </source>
</evidence>
<evidence type="ECO:0000313" key="2">
    <source>
        <dbReference type="EnsemblMetazoa" id="AMAM015951-PA"/>
    </source>
</evidence>
<name>A0A182SYE9_9DIPT</name>
<feature type="compositionally biased region" description="Polar residues" evidence="1">
    <location>
        <begin position="8"/>
        <end position="18"/>
    </location>
</feature>
<dbReference type="AlphaFoldDB" id="A0A182SYE9"/>
<feature type="compositionally biased region" description="Low complexity" evidence="1">
    <location>
        <begin position="44"/>
        <end position="53"/>
    </location>
</feature>
<accession>A0A182SYE9</accession>
<feature type="region of interest" description="Disordered" evidence="1">
    <location>
        <begin position="1"/>
        <end position="21"/>
    </location>
</feature>
<feature type="region of interest" description="Disordered" evidence="1">
    <location>
        <begin position="44"/>
        <end position="95"/>
    </location>
</feature>
<dbReference type="Proteomes" id="UP000075901">
    <property type="component" value="Unassembled WGS sequence"/>
</dbReference>
<feature type="compositionally biased region" description="Basic residues" evidence="1">
    <location>
        <begin position="54"/>
        <end position="65"/>
    </location>
</feature>
<protein>
    <submittedName>
        <fullName evidence="2">Uncharacterized protein</fullName>
    </submittedName>
</protein>
<keyword evidence="3" id="KW-1185">Reference proteome</keyword>